<dbReference type="InterPro" id="IPR010730">
    <property type="entry name" value="HET"/>
</dbReference>
<feature type="compositionally biased region" description="Low complexity" evidence="1">
    <location>
        <begin position="13"/>
        <end position="33"/>
    </location>
</feature>
<evidence type="ECO:0000256" key="1">
    <source>
        <dbReference type="SAM" id="MobiDB-lite"/>
    </source>
</evidence>
<feature type="region of interest" description="Disordered" evidence="1">
    <location>
        <begin position="1"/>
        <end position="36"/>
    </location>
</feature>
<evidence type="ECO:0000313" key="3">
    <source>
        <dbReference type="EMBL" id="KAF5344910.1"/>
    </source>
</evidence>
<name>A0A8H5CNF9_9AGAR</name>
<dbReference type="Proteomes" id="UP000559256">
    <property type="component" value="Unassembled WGS sequence"/>
</dbReference>
<organism evidence="3 4">
    <name type="scientific">Tetrapyrgos nigripes</name>
    <dbReference type="NCBI Taxonomy" id="182062"/>
    <lineage>
        <taxon>Eukaryota</taxon>
        <taxon>Fungi</taxon>
        <taxon>Dikarya</taxon>
        <taxon>Basidiomycota</taxon>
        <taxon>Agaricomycotina</taxon>
        <taxon>Agaricomycetes</taxon>
        <taxon>Agaricomycetidae</taxon>
        <taxon>Agaricales</taxon>
        <taxon>Marasmiineae</taxon>
        <taxon>Marasmiaceae</taxon>
        <taxon>Tetrapyrgos</taxon>
    </lineage>
</organism>
<gene>
    <name evidence="3" type="ORF">D9758_011538</name>
</gene>
<comment type="caution">
    <text evidence="3">The sequence shown here is derived from an EMBL/GenBank/DDBJ whole genome shotgun (WGS) entry which is preliminary data.</text>
</comment>
<reference evidence="3 4" key="1">
    <citation type="journal article" date="2020" name="ISME J.">
        <title>Uncovering the hidden diversity of litter-decomposition mechanisms in mushroom-forming fungi.</title>
        <authorList>
            <person name="Floudas D."/>
            <person name="Bentzer J."/>
            <person name="Ahren D."/>
            <person name="Johansson T."/>
            <person name="Persson P."/>
            <person name="Tunlid A."/>
        </authorList>
    </citation>
    <scope>NUCLEOTIDE SEQUENCE [LARGE SCALE GENOMIC DNA]</scope>
    <source>
        <strain evidence="3 4">CBS 291.85</strain>
    </source>
</reference>
<dbReference type="Pfam" id="PF06985">
    <property type="entry name" value="HET"/>
    <property type="match status" value="1"/>
</dbReference>
<keyword evidence="4" id="KW-1185">Reference proteome</keyword>
<sequence length="806" mass="90911">MRLLRVHDGVSEGLPPGTPGSDDPPSFSSPVGPHISPQSPEPFFELVEFVRDIPPYAILSHTWEDEEVTFQDMQDVETAKKRKGYAKIMGAGRLALADGFEYLWVDSCCINKESSAELSEVLNSMYHYYANSEVCYTYLSDVRHDEDPRAGDSTFRKSKWFTRGWTLQELIAPVKVVFYDKDWVEIGSKFGLYDAVTAITRIPAQVLFKRDVSSFSIAKRMSWAAWRQTTRPEDRAYSLMGLFGVNIPPIYGEGLASAFLRLQREIINVSNDRSIFAWVADPDDHDTDSRGLLAKSPFEFRWSGSISVSQRFIGADSSFSITNSGTKIRLPLVQCGLTLTKAYLHCHDEESHQNVVILLRHGHAHGYTRCNAHKLLLDAGPLPLDHIQKVYVSELDFARHTYAVTMLRVMWDLEGSWSAPVQNYFETSSVNECGFLSADPLTGLFAPAPEPPNFENWGTERRKGQQDVSLEDENELVLVFNRAGDELGQRTFAVVLRKIVHDGSSSFMMKILTGRDVLDLPMIMTPNRNYIPITSPLPPSIYQATANLPRNETVSASLYKPPIPLDHKSFPRDHDWVFEIRVASEPEQPVLAASAITRTARTLSPPKLGFIVHTGCIAARSNAVLRLLKVFPADFFQEYHGPSWHYISIDPHDSESDNAYRLLMYDLSVTGPGPDETLLRAPVKLAVILGIQDSKAWSQTSFVKNVNVEEDSESVAMESLLRQSALTRRWEDEEPYVMEFQLSFYGFIAMHVTVGKKDSSILQPASHWAHVEIKWVDGQASRSFQDMEYFSEPTSDLDFEVCMMDS</sequence>
<dbReference type="PANTHER" id="PTHR10622">
    <property type="entry name" value="HET DOMAIN-CONTAINING PROTEIN"/>
    <property type="match status" value="1"/>
</dbReference>
<feature type="domain" description="Heterokaryon incompatibility" evidence="2">
    <location>
        <begin position="56"/>
        <end position="146"/>
    </location>
</feature>
<proteinExistence type="predicted"/>
<dbReference type="EMBL" id="JAACJM010000117">
    <property type="protein sequence ID" value="KAF5344910.1"/>
    <property type="molecule type" value="Genomic_DNA"/>
</dbReference>
<dbReference type="PANTHER" id="PTHR10622:SF10">
    <property type="entry name" value="HET DOMAIN-CONTAINING PROTEIN"/>
    <property type="match status" value="1"/>
</dbReference>
<accession>A0A8H5CNF9</accession>
<protein>
    <recommendedName>
        <fullName evidence="2">Heterokaryon incompatibility domain-containing protein</fullName>
    </recommendedName>
</protein>
<evidence type="ECO:0000313" key="4">
    <source>
        <dbReference type="Proteomes" id="UP000559256"/>
    </source>
</evidence>
<feature type="compositionally biased region" description="Basic and acidic residues" evidence="1">
    <location>
        <begin position="1"/>
        <end position="10"/>
    </location>
</feature>
<dbReference type="AlphaFoldDB" id="A0A8H5CNF9"/>
<evidence type="ECO:0000259" key="2">
    <source>
        <dbReference type="Pfam" id="PF06985"/>
    </source>
</evidence>